<reference evidence="2 3" key="1">
    <citation type="submission" date="2019-03" db="EMBL/GenBank/DDBJ databases">
        <title>First draft genome of Liparis tanakae, snailfish: a comprehensive survey of snailfish specific genes.</title>
        <authorList>
            <person name="Kim W."/>
            <person name="Song I."/>
            <person name="Jeong J.-H."/>
            <person name="Kim D."/>
            <person name="Kim S."/>
            <person name="Ryu S."/>
            <person name="Song J.Y."/>
            <person name="Lee S.K."/>
        </authorList>
    </citation>
    <scope>NUCLEOTIDE SEQUENCE [LARGE SCALE GENOMIC DNA]</scope>
    <source>
        <tissue evidence="2">Muscle</tissue>
    </source>
</reference>
<dbReference type="Proteomes" id="UP000314294">
    <property type="component" value="Unassembled WGS sequence"/>
</dbReference>
<dbReference type="AlphaFoldDB" id="A0A4Z2EXC3"/>
<dbReference type="Pfam" id="PF01390">
    <property type="entry name" value="SEA"/>
    <property type="match status" value="1"/>
</dbReference>
<accession>A0A4Z2EXC3</accession>
<dbReference type="InterPro" id="IPR000082">
    <property type="entry name" value="SEA_dom"/>
</dbReference>
<evidence type="ECO:0000313" key="2">
    <source>
        <dbReference type="EMBL" id="TNN32902.1"/>
    </source>
</evidence>
<organism evidence="2 3">
    <name type="scientific">Liparis tanakae</name>
    <name type="common">Tanaka's snailfish</name>
    <dbReference type="NCBI Taxonomy" id="230148"/>
    <lineage>
        <taxon>Eukaryota</taxon>
        <taxon>Metazoa</taxon>
        <taxon>Chordata</taxon>
        <taxon>Craniata</taxon>
        <taxon>Vertebrata</taxon>
        <taxon>Euteleostomi</taxon>
        <taxon>Actinopterygii</taxon>
        <taxon>Neopterygii</taxon>
        <taxon>Teleostei</taxon>
        <taxon>Neoteleostei</taxon>
        <taxon>Acanthomorphata</taxon>
        <taxon>Eupercaria</taxon>
        <taxon>Perciformes</taxon>
        <taxon>Cottioidei</taxon>
        <taxon>Cottales</taxon>
        <taxon>Liparidae</taxon>
        <taxon>Liparis</taxon>
    </lineage>
</organism>
<protein>
    <recommendedName>
        <fullName evidence="1">SEA domain-containing protein</fullName>
    </recommendedName>
</protein>
<dbReference type="SMART" id="SM00200">
    <property type="entry name" value="SEA"/>
    <property type="match status" value="1"/>
</dbReference>
<keyword evidence="3" id="KW-1185">Reference proteome</keyword>
<dbReference type="EMBL" id="SRLO01002443">
    <property type="protein sequence ID" value="TNN32902.1"/>
    <property type="molecule type" value="Genomic_DNA"/>
</dbReference>
<dbReference type="OrthoDB" id="10070537at2759"/>
<dbReference type="Gene3D" id="3.30.70.960">
    <property type="entry name" value="SEA domain"/>
    <property type="match status" value="1"/>
</dbReference>
<feature type="domain" description="SEA" evidence="1">
    <location>
        <begin position="37"/>
        <end position="148"/>
    </location>
</feature>
<evidence type="ECO:0000259" key="1">
    <source>
        <dbReference type="PROSITE" id="PS50024"/>
    </source>
</evidence>
<gene>
    <name evidence="2" type="ORF">EYF80_056935</name>
</gene>
<sequence>MTNCFCTAATTTAPAATTAATTAAPAATTAASTNPPTSSEGTLGLKFSLNQTFTSDLSNSSSVAYKTLAAIVTKELNTLGSRLYGSSYLRSIINGFTSGSVVVTSTLVFKDKSSVPSAADATSQFASALGSSSLSVVPGSVSAQSTSSSSSPPAPTVGSLAVVSLTLLAVAQMLINV</sequence>
<dbReference type="SUPFAM" id="SSF82671">
    <property type="entry name" value="SEA domain"/>
    <property type="match status" value="1"/>
</dbReference>
<name>A0A4Z2EXC3_9TELE</name>
<evidence type="ECO:0000313" key="3">
    <source>
        <dbReference type="Proteomes" id="UP000314294"/>
    </source>
</evidence>
<comment type="caution">
    <text evidence="2">The sequence shown here is derived from an EMBL/GenBank/DDBJ whole genome shotgun (WGS) entry which is preliminary data.</text>
</comment>
<proteinExistence type="predicted"/>
<dbReference type="InterPro" id="IPR036364">
    <property type="entry name" value="SEA_dom_sf"/>
</dbReference>
<dbReference type="PROSITE" id="PS50024">
    <property type="entry name" value="SEA"/>
    <property type="match status" value="1"/>
</dbReference>